<feature type="non-terminal residue" evidence="1">
    <location>
        <position position="1"/>
    </location>
</feature>
<evidence type="ECO:0000313" key="2">
    <source>
        <dbReference type="Proteomes" id="UP000271974"/>
    </source>
</evidence>
<keyword evidence="2" id="KW-1185">Reference proteome</keyword>
<gene>
    <name evidence="1" type="ORF">EGW08_019952</name>
</gene>
<name>A0A3S1BQC4_ELYCH</name>
<proteinExistence type="predicted"/>
<evidence type="ECO:0000313" key="1">
    <source>
        <dbReference type="EMBL" id="RUS72280.1"/>
    </source>
</evidence>
<dbReference type="EMBL" id="RQTK01001087">
    <property type="protein sequence ID" value="RUS72280.1"/>
    <property type="molecule type" value="Genomic_DNA"/>
</dbReference>
<organism evidence="1 2">
    <name type="scientific">Elysia chlorotica</name>
    <name type="common">Eastern emerald elysia</name>
    <name type="synonym">Sea slug</name>
    <dbReference type="NCBI Taxonomy" id="188477"/>
    <lineage>
        <taxon>Eukaryota</taxon>
        <taxon>Metazoa</taxon>
        <taxon>Spiralia</taxon>
        <taxon>Lophotrochozoa</taxon>
        <taxon>Mollusca</taxon>
        <taxon>Gastropoda</taxon>
        <taxon>Heterobranchia</taxon>
        <taxon>Euthyneura</taxon>
        <taxon>Panpulmonata</taxon>
        <taxon>Sacoglossa</taxon>
        <taxon>Placobranchoidea</taxon>
        <taxon>Plakobranchidae</taxon>
        <taxon>Elysia</taxon>
    </lineage>
</organism>
<feature type="non-terminal residue" evidence="1">
    <location>
        <position position="155"/>
    </location>
</feature>
<dbReference type="Proteomes" id="UP000271974">
    <property type="component" value="Unassembled WGS sequence"/>
</dbReference>
<sequence>GLDLLADASENSVLLALDEGSVGSLDGEDGGTLGQQKERLWRARVGHDGGVLVQAPVLVLTIIAGLHVDDLIHSPATLDLRLARRLQSDEPVLVLQQQQRPVDYPHVELLLLRGRTVADPHELSRLPAVHVLAVRRPYGDRAVPVPVDLEQGVFV</sequence>
<dbReference type="AlphaFoldDB" id="A0A3S1BQC4"/>
<accession>A0A3S1BQC4</accession>
<comment type="caution">
    <text evidence="1">The sequence shown here is derived from an EMBL/GenBank/DDBJ whole genome shotgun (WGS) entry which is preliminary data.</text>
</comment>
<protein>
    <submittedName>
        <fullName evidence="1">Uncharacterized protein</fullName>
    </submittedName>
</protein>
<reference evidence="1 2" key="1">
    <citation type="submission" date="2019-01" db="EMBL/GenBank/DDBJ databases">
        <title>A draft genome assembly of the solar-powered sea slug Elysia chlorotica.</title>
        <authorList>
            <person name="Cai H."/>
            <person name="Li Q."/>
            <person name="Fang X."/>
            <person name="Li J."/>
            <person name="Curtis N.E."/>
            <person name="Altenburger A."/>
            <person name="Shibata T."/>
            <person name="Feng M."/>
            <person name="Maeda T."/>
            <person name="Schwartz J.A."/>
            <person name="Shigenobu S."/>
            <person name="Lundholm N."/>
            <person name="Nishiyama T."/>
            <person name="Yang H."/>
            <person name="Hasebe M."/>
            <person name="Li S."/>
            <person name="Pierce S.K."/>
            <person name="Wang J."/>
        </authorList>
    </citation>
    <scope>NUCLEOTIDE SEQUENCE [LARGE SCALE GENOMIC DNA]</scope>
    <source>
        <strain evidence="1">EC2010</strain>
        <tissue evidence="1">Whole organism of an adult</tissue>
    </source>
</reference>